<evidence type="ECO:0000313" key="5">
    <source>
        <dbReference type="Proteomes" id="UP000188613"/>
    </source>
</evidence>
<protein>
    <recommendedName>
        <fullName evidence="3">PepSY domain-containing protein</fullName>
    </recommendedName>
</protein>
<keyword evidence="2" id="KW-1133">Transmembrane helix</keyword>
<proteinExistence type="predicted"/>
<evidence type="ECO:0000259" key="3">
    <source>
        <dbReference type="Pfam" id="PF03413"/>
    </source>
</evidence>
<reference evidence="4 5" key="1">
    <citation type="submission" date="2016-12" db="EMBL/GenBank/DDBJ databases">
        <title>Domibacillus sp. SAB 38T whole genome sequencing.</title>
        <authorList>
            <person name="Verma A."/>
            <person name="Ojha A.K."/>
            <person name="Krishnamurthi S."/>
        </authorList>
    </citation>
    <scope>NUCLEOTIDE SEQUENCE [LARGE SCALE GENOMIC DNA]</scope>
    <source>
        <strain evidence="4 5">SAB 38</strain>
    </source>
</reference>
<dbReference type="Gene3D" id="3.10.450.40">
    <property type="match status" value="1"/>
</dbReference>
<feature type="compositionally biased region" description="Acidic residues" evidence="1">
    <location>
        <begin position="243"/>
        <end position="265"/>
    </location>
</feature>
<organism evidence="4 5">
    <name type="scientific">Domibacillus epiphyticus</name>
    <dbReference type="NCBI Taxonomy" id="1714355"/>
    <lineage>
        <taxon>Bacteria</taxon>
        <taxon>Bacillati</taxon>
        <taxon>Bacillota</taxon>
        <taxon>Bacilli</taxon>
        <taxon>Bacillales</taxon>
        <taxon>Bacillaceae</taxon>
        <taxon>Domibacillus</taxon>
    </lineage>
</organism>
<accession>A0A1V2AC09</accession>
<feature type="domain" description="PepSY" evidence="3">
    <location>
        <begin position="166"/>
        <end position="212"/>
    </location>
</feature>
<keyword evidence="2" id="KW-0812">Transmembrane</keyword>
<dbReference type="Proteomes" id="UP000188613">
    <property type="component" value="Unassembled WGS sequence"/>
</dbReference>
<name>A0A1V2AC09_9BACI</name>
<feature type="transmembrane region" description="Helical" evidence="2">
    <location>
        <begin position="6"/>
        <end position="24"/>
    </location>
</feature>
<feature type="region of interest" description="Disordered" evidence="1">
    <location>
        <begin position="230"/>
        <end position="265"/>
    </location>
</feature>
<evidence type="ECO:0000313" key="4">
    <source>
        <dbReference type="EMBL" id="OMP68372.1"/>
    </source>
</evidence>
<dbReference type="Pfam" id="PF03413">
    <property type="entry name" value="PepSY"/>
    <property type="match status" value="1"/>
</dbReference>
<dbReference type="InterPro" id="IPR025711">
    <property type="entry name" value="PepSY"/>
</dbReference>
<dbReference type="EMBL" id="MSFI01000002">
    <property type="protein sequence ID" value="OMP68372.1"/>
    <property type="molecule type" value="Genomic_DNA"/>
</dbReference>
<keyword evidence="2" id="KW-0472">Membrane</keyword>
<dbReference type="STRING" id="1714355.BTO28_01760"/>
<sequence>MKIKIFLIAVIVIGLGFVLYEGLFNNRPAIISQKQAEKIVTDMYGGNIVSVKWDQPKYDYYMVIKNEKGTYSLSVDGKTKKINNVKMMEKEEALLTLEEAKEKIIAESNGRVTEIKAMREQGKQYAEAIVSKEEKQFRVIYDLINEKTVSSKEIKDSPAEKAENVISEQRAREIALKTVNGSVTNVSKINSKTGPLYKVTVENSKDGAHVYIQETTAKLSSIYWFKKVQKESPKTKTNTPPVESDDDDVDDEDTDTDSDDQVDDD</sequence>
<keyword evidence="5" id="KW-1185">Reference proteome</keyword>
<dbReference type="RefSeq" id="WP_076763486.1">
    <property type="nucleotide sequence ID" value="NZ_MSFI01000002.1"/>
</dbReference>
<comment type="caution">
    <text evidence="4">The sequence shown here is derived from an EMBL/GenBank/DDBJ whole genome shotgun (WGS) entry which is preliminary data.</text>
</comment>
<evidence type="ECO:0000256" key="1">
    <source>
        <dbReference type="SAM" id="MobiDB-lite"/>
    </source>
</evidence>
<evidence type="ECO:0000256" key="2">
    <source>
        <dbReference type="SAM" id="Phobius"/>
    </source>
</evidence>
<gene>
    <name evidence="4" type="ORF">BTO28_01760</name>
</gene>
<dbReference type="OrthoDB" id="2704343at2"/>
<dbReference type="AlphaFoldDB" id="A0A1V2AC09"/>